<protein>
    <submittedName>
        <fullName evidence="1">13234_t:CDS:1</fullName>
    </submittedName>
</protein>
<feature type="non-terminal residue" evidence="1">
    <location>
        <position position="40"/>
    </location>
</feature>
<evidence type="ECO:0000313" key="1">
    <source>
        <dbReference type="EMBL" id="CAG8743288.1"/>
    </source>
</evidence>
<sequence length="40" mass="4581">LLVKQVAQVLFIFPSSTKASGGYWCVHEIHFFIMKKKANI</sequence>
<name>A0ACA9QGB7_9GLOM</name>
<accession>A0ACA9QGB7</accession>
<proteinExistence type="predicted"/>
<keyword evidence="2" id="KW-1185">Reference proteome</keyword>
<reference evidence="1" key="1">
    <citation type="submission" date="2021-06" db="EMBL/GenBank/DDBJ databases">
        <authorList>
            <person name="Kallberg Y."/>
            <person name="Tangrot J."/>
            <person name="Rosling A."/>
        </authorList>
    </citation>
    <scope>NUCLEOTIDE SEQUENCE</scope>
    <source>
        <strain evidence="1">IL203A</strain>
    </source>
</reference>
<evidence type="ECO:0000313" key="2">
    <source>
        <dbReference type="Proteomes" id="UP000789702"/>
    </source>
</evidence>
<organism evidence="1 2">
    <name type="scientific">Dentiscutata heterogama</name>
    <dbReference type="NCBI Taxonomy" id="1316150"/>
    <lineage>
        <taxon>Eukaryota</taxon>
        <taxon>Fungi</taxon>
        <taxon>Fungi incertae sedis</taxon>
        <taxon>Mucoromycota</taxon>
        <taxon>Glomeromycotina</taxon>
        <taxon>Glomeromycetes</taxon>
        <taxon>Diversisporales</taxon>
        <taxon>Gigasporaceae</taxon>
        <taxon>Dentiscutata</taxon>
    </lineage>
</organism>
<feature type="non-terminal residue" evidence="1">
    <location>
        <position position="1"/>
    </location>
</feature>
<dbReference type="Proteomes" id="UP000789702">
    <property type="component" value="Unassembled WGS sequence"/>
</dbReference>
<gene>
    <name evidence="1" type="ORF">DHETER_LOCUS14184</name>
</gene>
<comment type="caution">
    <text evidence="1">The sequence shown here is derived from an EMBL/GenBank/DDBJ whole genome shotgun (WGS) entry which is preliminary data.</text>
</comment>
<dbReference type="EMBL" id="CAJVPU010042323">
    <property type="protein sequence ID" value="CAG8743288.1"/>
    <property type="molecule type" value="Genomic_DNA"/>
</dbReference>